<reference evidence="1 2" key="1">
    <citation type="submission" date="2019-02" db="EMBL/GenBank/DDBJ databases">
        <title>Genomic Encyclopedia of Type Strains, Phase IV (KMG-IV): sequencing the most valuable type-strain genomes for metagenomic binning, comparative biology and taxonomic classification.</title>
        <authorList>
            <person name="Goeker M."/>
        </authorList>
    </citation>
    <scope>NUCLEOTIDE SEQUENCE [LARGE SCALE GENOMIC DNA]</scope>
    <source>
        <strain evidence="1 2">DSM 18116</strain>
    </source>
</reference>
<dbReference type="Proteomes" id="UP000293874">
    <property type="component" value="Unassembled WGS sequence"/>
</dbReference>
<accession>A0A4Q7MVX7</accession>
<dbReference type="EMBL" id="SGXA01000002">
    <property type="protein sequence ID" value="RZS71273.1"/>
    <property type="molecule type" value="Genomic_DNA"/>
</dbReference>
<dbReference type="AlphaFoldDB" id="A0A4Q7MVX7"/>
<keyword evidence="2" id="KW-1185">Reference proteome</keyword>
<evidence type="ECO:0000313" key="1">
    <source>
        <dbReference type="EMBL" id="RZS71273.1"/>
    </source>
</evidence>
<gene>
    <name evidence="1" type="ORF">EV199_3175</name>
</gene>
<sequence length="804" mass="92237">MKYKLFFLVCINAVALCFPYNIIGCAGGDSDPYDYYVSFFSRNNSNVQGYSPFYYTDVQFLYEEKEPVTTSDVTAAEWAGYGNNSFSKKDAIEFVVQYDRKHLSNLYYHLEKNQPLQIPDSIAKNGMTSWFMKSKDLEALGYIMYAKQVEPNVTGSWSAWEPIARDKDKMAKLQKNGLQLYNVAKNEFIKLRYAYQVVRLAHYANRYDEAILNYDQLVKPNTTNSILQDMSLSLKAGALSRTGKKNEGAYIFSQLFSRNEVMRVSNYMSFDWSVKRFDEQNRQAVLALCKNDEERANVLGLFAMGSDRSEIKTLQSIRKMAPSSPMLEVLLIRELNKLEDHYFTPETEAAKKEPLAIRQYYGDEGDKTSNSWKATIPAFVTLCQEAAKQKSTSNKGLFSVAAAHALLINKDYAGARKQLDEAKKLNLSSHLQDQWAMTNLLLTINSQASIDKNFEDQIFPSLQWLEKKAAASNDYALFYRRIFSDILAPRYQQLNNADQVKFLLCVGTAEWVQKTYVKEGWGFWLSSTSMLRNDLSADQIQQLFALMNNSKLNTLEKFMVSHNTFNKDDVNDVTGTALLREFKFAEAEKWFAKIPASYYAQEPYSTYLTANPFADLIEDTHAPTPQDTKKYTKLSFTQKMMQLERDLAKASDPEKKAQLHYELAKGMYGMSYWGNSWILTQYGWGGGASFPSDQSTLKPGEKEYYGVFKARDHYQQAYTLSKDPNFKARSLFMVAKCEQKQIPGPVWGRNTSYDDYEKAKVAQEKKMMSSPHFTTLAKQYSNTAFYKEAVNTCSYLKDFVRKVK</sequence>
<proteinExistence type="predicted"/>
<protein>
    <submittedName>
        <fullName evidence="1">Uncharacterized protein</fullName>
    </submittedName>
</protein>
<comment type="caution">
    <text evidence="1">The sequence shown here is derived from an EMBL/GenBank/DDBJ whole genome shotgun (WGS) entry which is preliminary data.</text>
</comment>
<evidence type="ECO:0000313" key="2">
    <source>
        <dbReference type="Proteomes" id="UP000293874"/>
    </source>
</evidence>
<organism evidence="1 2">
    <name type="scientific">Pseudobacter ginsenosidimutans</name>
    <dbReference type="NCBI Taxonomy" id="661488"/>
    <lineage>
        <taxon>Bacteria</taxon>
        <taxon>Pseudomonadati</taxon>
        <taxon>Bacteroidota</taxon>
        <taxon>Chitinophagia</taxon>
        <taxon>Chitinophagales</taxon>
        <taxon>Chitinophagaceae</taxon>
        <taxon>Pseudobacter</taxon>
    </lineage>
</organism>
<dbReference type="RefSeq" id="WP_130541799.1">
    <property type="nucleotide sequence ID" value="NZ_CP042431.1"/>
</dbReference>
<name>A0A4Q7MVX7_9BACT</name>
<dbReference type="OrthoDB" id="605297at2"/>